<gene>
    <name evidence="3" type="ORF">C0Q70_12886</name>
</gene>
<organism evidence="3 4">
    <name type="scientific">Pomacea canaliculata</name>
    <name type="common">Golden apple snail</name>
    <dbReference type="NCBI Taxonomy" id="400727"/>
    <lineage>
        <taxon>Eukaryota</taxon>
        <taxon>Metazoa</taxon>
        <taxon>Spiralia</taxon>
        <taxon>Lophotrochozoa</taxon>
        <taxon>Mollusca</taxon>
        <taxon>Gastropoda</taxon>
        <taxon>Caenogastropoda</taxon>
        <taxon>Architaenioglossa</taxon>
        <taxon>Ampullarioidea</taxon>
        <taxon>Ampullariidae</taxon>
        <taxon>Pomacea</taxon>
    </lineage>
</organism>
<accession>A0A2T7P2Q7</accession>
<feature type="signal peptide" evidence="2">
    <location>
        <begin position="1"/>
        <end position="28"/>
    </location>
</feature>
<evidence type="ECO:0000313" key="3">
    <source>
        <dbReference type="EMBL" id="PVD27715.1"/>
    </source>
</evidence>
<feature type="chain" id="PRO_5015649947" description="Secreted protein" evidence="2">
    <location>
        <begin position="29"/>
        <end position="114"/>
    </location>
</feature>
<sequence>MKARLTASISASSLCVLSCGNLVTCVSCVSLVTQPRACLDGMSFHKRHRSQRAIPTGSQPSCRSVRGRSSQHEQANPLFRTLSHPATTSSLDFSGILPCPGCSSNASGSSNTDT</sequence>
<dbReference type="Proteomes" id="UP000245119">
    <property type="component" value="Linkage Group LG7"/>
</dbReference>
<name>A0A2T7P2Q7_POMCA</name>
<comment type="caution">
    <text evidence="3">The sequence shown here is derived from an EMBL/GenBank/DDBJ whole genome shotgun (WGS) entry which is preliminary data.</text>
</comment>
<protein>
    <recommendedName>
        <fullName evidence="5">Secreted protein</fullName>
    </recommendedName>
</protein>
<evidence type="ECO:0000256" key="1">
    <source>
        <dbReference type="SAM" id="MobiDB-lite"/>
    </source>
</evidence>
<dbReference type="EMBL" id="PZQS01000007">
    <property type="protein sequence ID" value="PVD27715.1"/>
    <property type="molecule type" value="Genomic_DNA"/>
</dbReference>
<proteinExistence type="predicted"/>
<reference evidence="3 4" key="1">
    <citation type="submission" date="2018-04" db="EMBL/GenBank/DDBJ databases">
        <title>The genome of golden apple snail Pomacea canaliculata provides insight into stress tolerance and invasive adaptation.</title>
        <authorList>
            <person name="Liu C."/>
            <person name="Liu B."/>
            <person name="Ren Y."/>
            <person name="Zhang Y."/>
            <person name="Wang H."/>
            <person name="Li S."/>
            <person name="Jiang F."/>
            <person name="Yin L."/>
            <person name="Zhang G."/>
            <person name="Qian W."/>
            <person name="Fan W."/>
        </authorList>
    </citation>
    <scope>NUCLEOTIDE SEQUENCE [LARGE SCALE GENOMIC DNA]</scope>
    <source>
        <strain evidence="3">SZHN2017</strain>
        <tissue evidence="3">Muscle</tissue>
    </source>
</reference>
<dbReference type="AlphaFoldDB" id="A0A2T7P2Q7"/>
<evidence type="ECO:0000256" key="2">
    <source>
        <dbReference type="SAM" id="SignalP"/>
    </source>
</evidence>
<evidence type="ECO:0008006" key="5">
    <source>
        <dbReference type="Google" id="ProtNLM"/>
    </source>
</evidence>
<feature type="region of interest" description="Disordered" evidence="1">
    <location>
        <begin position="46"/>
        <end position="81"/>
    </location>
</feature>
<keyword evidence="4" id="KW-1185">Reference proteome</keyword>
<keyword evidence="2" id="KW-0732">Signal</keyword>
<evidence type="ECO:0000313" key="4">
    <source>
        <dbReference type="Proteomes" id="UP000245119"/>
    </source>
</evidence>